<dbReference type="EMBL" id="LODT01000037">
    <property type="protein sequence ID" value="KYQ90365.1"/>
    <property type="molecule type" value="Genomic_DNA"/>
</dbReference>
<dbReference type="Gene3D" id="2.60.40.10">
    <property type="entry name" value="Immunoglobulins"/>
    <property type="match status" value="2"/>
</dbReference>
<dbReference type="InterPro" id="IPR013783">
    <property type="entry name" value="Ig-like_fold"/>
</dbReference>
<keyword evidence="4" id="KW-1133">Transmembrane helix</keyword>
<keyword evidence="4" id="KW-0472">Membrane</keyword>
<feature type="region of interest" description="Disordered" evidence="3">
    <location>
        <begin position="1398"/>
        <end position="1423"/>
    </location>
</feature>
<dbReference type="InterPro" id="IPR052014">
    <property type="entry name" value="Dictyostelium_Tiger"/>
</dbReference>
<name>A0A151Z8T1_TIELA</name>
<accession>A0A151Z8T1</accession>
<feature type="compositionally biased region" description="Polar residues" evidence="3">
    <location>
        <begin position="1400"/>
        <end position="1421"/>
    </location>
</feature>
<evidence type="ECO:0000259" key="6">
    <source>
        <dbReference type="Pfam" id="PF01833"/>
    </source>
</evidence>
<dbReference type="InParanoid" id="A0A151Z8T1"/>
<feature type="transmembrane region" description="Helical" evidence="4">
    <location>
        <begin position="1313"/>
        <end position="1338"/>
    </location>
</feature>
<keyword evidence="2" id="KW-0325">Glycoprotein</keyword>
<dbReference type="PANTHER" id="PTHR31341">
    <property type="entry name" value="IPT/TIG DOMAIN-CONTAINING PROTEIN-RELATED-RELATED"/>
    <property type="match status" value="1"/>
</dbReference>
<evidence type="ECO:0000256" key="5">
    <source>
        <dbReference type="SAM" id="SignalP"/>
    </source>
</evidence>
<keyword evidence="8" id="KW-1185">Reference proteome</keyword>
<comment type="caution">
    <text evidence="7">The sequence shown here is derived from an EMBL/GenBank/DDBJ whole genome shotgun (WGS) entry which is preliminary data.</text>
</comment>
<feature type="signal peptide" evidence="5">
    <location>
        <begin position="1"/>
        <end position="21"/>
    </location>
</feature>
<proteinExistence type="predicted"/>
<organism evidence="7 8">
    <name type="scientific">Tieghemostelium lacteum</name>
    <name type="common">Slime mold</name>
    <name type="synonym">Dictyostelium lacteum</name>
    <dbReference type="NCBI Taxonomy" id="361077"/>
    <lineage>
        <taxon>Eukaryota</taxon>
        <taxon>Amoebozoa</taxon>
        <taxon>Evosea</taxon>
        <taxon>Eumycetozoa</taxon>
        <taxon>Dictyostelia</taxon>
        <taxon>Dictyosteliales</taxon>
        <taxon>Raperosteliaceae</taxon>
        <taxon>Tieghemostelium</taxon>
    </lineage>
</organism>
<evidence type="ECO:0000313" key="8">
    <source>
        <dbReference type="Proteomes" id="UP000076078"/>
    </source>
</evidence>
<evidence type="ECO:0000313" key="7">
    <source>
        <dbReference type="EMBL" id="KYQ90365.1"/>
    </source>
</evidence>
<dbReference type="InterPro" id="IPR002909">
    <property type="entry name" value="IPT_dom"/>
</dbReference>
<keyword evidence="1 5" id="KW-0732">Signal</keyword>
<feature type="chain" id="PRO_5007593006" description="IPT/TIG domain-containing protein" evidence="5">
    <location>
        <begin position="22"/>
        <end position="1434"/>
    </location>
</feature>
<reference evidence="7 8" key="1">
    <citation type="submission" date="2015-12" db="EMBL/GenBank/DDBJ databases">
        <title>Dictyostelia acquired genes for synthesis and detection of signals that induce cell-type specialization by lateral gene transfer from prokaryotes.</title>
        <authorList>
            <person name="Gloeckner G."/>
            <person name="Schaap P."/>
        </authorList>
    </citation>
    <scope>NUCLEOTIDE SEQUENCE [LARGE SCALE GENOMIC DNA]</scope>
    <source>
        <strain evidence="7 8">TK</strain>
    </source>
</reference>
<evidence type="ECO:0000256" key="2">
    <source>
        <dbReference type="ARBA" id="ARBA00023180"/>
    </source>
</evidence>
<sequence>MFKFTLFILILFLNHPFLVYSQIIAALPDAYNSETQFTFKIAYDTIIPVINNLIGDSSKEVYIPTCETPLGGEIQCILSLNNRSQTEKYTINYDGTNHYKTIFPFELQNKYLFEVSKPNVSQIPILQFNGLFFQPFPPIYNLNIYISNLGVSKYFTFSDNSSFSDSTNFNIPLNDSVGEITIKITQGKYNTSFITHYSEPKINTIECDNIQCTINGYNFGNSKFKNLTKIIFDSKTIYFNNSNNIPIQYNNTQIQFNHNNNFSKESSFSISVSSISSIKPFNYTFRPIIKSISTIPFSGGEITINGYFLNSKRENGENSTISIQIGSFTCQNPSNIIENDFTSIKCLMNGNDGSNSENLPISIEIDGVENEMTSIKFTFNLPTITSIQHNIIDFNNDSLIINGFNFNNFDGTINPILHFNNQSKSISNTNNNNNKTSISIQLLHFFDNNQTLKNGNIQIQTPTNRISNLIRLRLKPFISRIEGRISKSGGLITIIGNYLQLIDFNGFTLPISIINQNNNSICSNPKQIENINNINNNNIDIFTCEHSSTTSINNNSIIIIIDNQQSNSNIQIQFEPPIINSIDNSHSPINNIILTINGFNFGTDSTLFQIQINNNSIESNHYRIISITFEQIQIELINQPINEGNIKISINSQFSNLFKYYFITQSEYIEKNDKKLSIGMIFGDLSKEIYIPNCHNTNNIIYCDINLNNKSQSEKYSIFYDQNKNYLTSPFQLKNKYILDISKPNISESPILHFNGLYFQPYPIYFPLLVKISNLGVSQLFTLTDNSSFTDSTHFQIPLNDSVGEITVEITQGQFTNSYITHYSESVINYVKCDYIKCTINGYNFGNSKFKNLTEIIFDSTTIHFNNSNNIPIQYNNTQIQFNHNNNFSKESSFSISISSISSINPFNYTFRPIISSISTIPFSGGEITINGYFLNSKRENGDNSTISIQIGSFTCQNPSNIIENDFTSIKCLMNGNDGSNSENLPISIEIDGVENEMTSIKFTFNLPTITSIQHDIIDFNNDSLIINGFNFNNFDGTINPIIHFNNQSKSISNTNNNNNKTSISIQLLHFFDNNQTLKNGNIQIQTPTNRISNLIRLRLKPFISRIEGRISKSGGLITIIGNYLQLIDFNGFTLPISIINQNHNSICSNPKQIENINNNNNNIDIITCEHSSTTSINNNLIIIIIDNQQSNSNIQIQFKPPIINSVDYIPSSSSSTINSIEFTINGFNFGTDSTLFQIEINNNSIDSIHYNIKSITFEEIQIELIMSQLSQPIIEEGYIKITINSQSSNLISYSLKVQPEEITNKKDKSLSIGIIIGIVLAVLVLISLAIVITLYRLKMINPKLNRHKKHVEIEELKKEEEMKDKPYTKEERNNMINEIMNGKIINNETNEIVKKDINTTDGSSFNPNLQGQSQVPSNPEISDILDMNGSLKQ</sequence>
<dbReference type="CDD" id="cd00603">
    <property type="entry name" value="IPT_PCSR"/>
    <property type="match status" value="2"/>
</dbReference>
<gene>
    <name evidence="7" type="ORF">DLAC_11754</name>
</gene>
<dbReference type="Proteomes" id="UP000076078">
    <property type="component" value="Unassembled WGS sequence"/>
</dbReference>
<feature type="domain" description="IPT/TIG" evidence="6">
    <location>
        <begin position="577"/>
        <end position="658"/>
    </location>
</feature>
<keyword evidence="4" id="KW-0812">Transmembrane</keyword>
<protein>
    <recommendedName>
        <fullName evidence="6">IPT/TIG domain-containing protein</fullName>
    </recommendedName>
</protein>
<evidence type="ECO:0000256" key="1">
    <source>
        <dbReference type="ARBA" id="ARBA00022729"/>
    </source>
</evidence>
<dbReference type="Pfam" id="PF01833">
    <property type="entry name" value="TIG"/>
    <property type="match status" value="1"/>
</dbReference>
<evidence type="ECO:0000256" key="3">
    <source>
        <dbReference type="SAM" id="MobiDB-lite"/>
    </source>
</evidence>
<evidence type="ECO:0000256" key="4">
    <source>
        <dbReference type="SAM" id="Phobius"/>
    </source>
</evidence>